<evidence type="ECO:0000313" key="4">
    <source>
        <dbReference type="EMBL" id="SES94795.1"/>
    </source>
</evidence>
<evidence type="ECO:0000313" key="5">
    <source>
        <dbReference type="Proteomes" id="UP000199095"/>
    </source>
</evidence>
<feature type="domain" description="Sigma factor regulator N-terminal" evidence="3">
    <location>
        <begin position="27"/>
        <end position="117"/>
    </location>
</feature>
<dbReference type="Proteomes" id="UP000199095">
    <property type="component" value="Unassembled WGS sequence"/>
</dbReference>
<dbReference type="InterPro" id="IPR025672">
    <property type="entry name" value="Sigma_reg_C_dom"/>
</dbReference>
<feature type="transmembrane region" description="Helical" evidence="1">
    <location>
        <begin position="39"/>
        <end position="66"/>
    </location>
</feature>
<protein>
    <submittedName>
        <fullName evidence="4">Sigma factor regulator N-terminal</fullName>
    </submittedName>
</protein>
<reference evidence="5" key="1">
    <citation type="submission" date="2016-10" db="EMBL/GenBank/DDBJ databases">
        <authorList>
            <person name="Varghese N."/>
            <person name="Submissions S."/>
        </authorList>
    </citation>
    <scope>NUCLEOTIDE SEQUENCE [LARGE SCALE GENOMIC DNA]</scope>
    <source>
        <strain evidence="5">CGMCC 1.3566</strain>
    </source>
</reference>
<dbReference type="InterPro" id="IPR029101">
    <property type="entry name" value="Sigma_reg_N"/>
</dbReference>
<keyword evidence="1" id="KW-1133">Transmembrane helix</keyword>
<evidence type="ECO:0000259" key="2">
    <source>
        <dbReference type="Pfam" id="PF13791"/>
    </source>
</evidence>
<accession>A0A1I0AKF6</accession>
<sequence length="352" mass="40191">MEVYQSYLDEELGEKKEKTLSNSQNYQKILRKGKWKARITNAGTAIGILILIAFISSIINVILYSWGDPDRIEVYNDVIKSTLAVTQPNIDARSGGSSVGYFFLNNKRDLKKRIGNEYEKVGSFEMNFLYGIPLFEPIVEKDINQNPMFYYPVKDVALEDKQEWSRLEHLPEGTVVEAFVSLDQPYSTEDLLSLLENYQTIEPVWFAVETGIEKEEAEQKGPGATEAIGFPSQPIWHPEDLNVMSRKTEDTGFFSRVTSESGSLPPVEEYGSAELRNENFMHTLELMADHKGMVKQVARLNDLRLDERIHYLNNEGVHIYGIVITGPTKEILELKGENWITNLTIGEVRLWN</sequence>
<dbReference type="Pfam" id="PF13791">
    <property type="entry name" value="Sigma_reg_C"/>
    <property type="match status" value="1"/>
</dbReference>
<evidence type="ECO:0000256" key="1">
    <source>
        <dbReference type="SAM" id="Phobius"/>
    </source>
</evidence>
<evidence type="ECO:0000259" key="3">
    <source>
        <dbReference type="Pfam" id="PF13800"/>
    </source>
</evidence>
<keyword evidence="5" id="KW-1185">Reference proteome</keyword>
<dbReference type="AlphaFoldDB" id="A0A1I0AKF6"/>
<keyword evidence="1" id="KW-0812">Transmembrane</keyword>
<dbReference type="RefSeq" id="WP_093131959.1">
    <property type="nucleotide sequence ID" value="NZ_FOHJ01000002.1"/>
</dbReference>
<proteinExistence type="predicted"/>
<dbReference type="OrthoDB" id="2730366at2"/>
<name>A0A1I0AKF6_9BACI</name>
<gene>
    <name evidence="4" type="ORF">SAMN05421676_102186</name>
</gene>
<feature type="domain" description="Sigma factor regulator C-terminal" evidence="2">
    <location>
        <begin position="167"/>
        <end position="347"/>
    </location>
</feature>
<dbReference type="STRING" id="237682.SAMN05421676_102186"/>
<dbReference type="EMBL" id="FOHJ01000002">
    <property type="protein sequence ID" value="SES94795.1"/>
    <property type="molecule type" value="Genomic_DNA"/>
</dbReference>
<keyword evidence="1" id="KW-0472">Membrane</keyword>
<organism evidence="4 5">
    <name type="scientific">Salinibacillus kushneri</name>
    <dbReference type="NCBI Taxonomy" id="237682"/>
    <lineage>
        <taxon>Bacteria</taxon>
        <taxon>Bacillati</taxon>
        <taxon>Bacillota</taxon>
        <taxon>Bacilli</taxon>
        <taxon>Bacillales</taxon>
        <taxon>Bacillaceae</taxon>
        <taxon>Salinibacillus</taxon>
    </lineage>
</organism>
<dbReference type="Pfam" id="PF13800">
    <property type="entry name" value="Sigma_reg_N"/>
    <property type="match status" value="1"/>
</dbReference>